<keyword evidence="3" id="KW-1185">Reference proteome</keyword>
<protein>
    <recommendedName>
        <fullName evidence="4">Glycerophosphoryl diester phosphodiesterase membrane domain-containing protein</fullName>
    </recommendedName>
</protein>
<evidence type="ECO:0008006" key="4">
    <source>
        <dbReference type="Google" id="ProtNLM"/>
    </source>
</evidence>
<feature type="transmembrane region" description="Helical" evidence="1">
    <location>
        <begin position="31"/>
        <end position="49"/>
    </location>
</feature>
<feature type="transmembrane region" description="Helical" evidence="1">
    <location>
        <begin position="130"/>
        <end position="149"/>
    </location>
</feature>
<accession>A0ABN1JMK1</accession>
<evidence type="ECO:0000256" key="1">
    <source>
        <dbReference type="SAM" id="Phobius"/>
    </source>
</evidence>
<feature type="transmembrane region" description="Helical" evidence="1">
    <location>
        <begin position="155"/>
        <end position="179"/>
    </location>
</feature>
<keyword evidence="1" id="KW-1133">Transmembrane helix</keyword>
<evidence type="ECO:0000313" key="2">
    <source>
        <dbReference type="EMBL" id="GAA0742877.1"/>
    </source>
</evidence>
<organism evidence="2 3">
    <name type="scientific">Gaetbulibacter jejuensis</name>
    <dbReference type="NCBI Taxonomy" id="584607"/>
    <lineage>
        <taxon>Bacteria</taxon>
        <taxon>Pseudomonadati</taxon>
        <taxon>Bacteroidota</taxon>
        <taxon>Flavobacteriia</taxon>
        <taxon>Flavobacteriales</taxon>
        <taxon>Flavobacteriaceae</taxon>
        <taxon>Gaetbulibacter</taxon>
    </lineage>
</organism>
<feature type="transmembrane region" description="Helical" evidence="1">
    <location>
        <begin position="77"/>
        <end position="102"/>
    </location>
</feature>
<proteinExistence type="predicted"/>
<comment type="caution">
    <text evidence="2">The sequence shown here is derived from an EMBL/GenBank/DDBJ whole genome shotgun (WGS) entry which is preliminary data.</text>
</comment>
<name>A0ABN1JMK1_9FLAO</name>
<feature type="transmembrane region" description="Helical" evidence="1">
    <location>
        <begin position="257"/>
        <end position="283"/>
    </location>
</feature>
<keyword evidence="1" id="KW-0472">Membrane</keyword>
<dbReference type="EMBL" id="BAAAGF010000002">
    <property type="protein sequence ID" value="GAA0742877.1"/>
    <property type="molecule type" value="Genomic_DNA"/>
</dbReference>
<evidence type="ECO:0000313" key="3">
    <source>
        <dbReference type="Proteomes" id="UP001500736"/>
    </source>
</evidence>
<keyword evidence="1" id="KW-0812">Transmembrane</keyword>
<gene>
    <name evidence="2" type="ORF">GCM10009431_15400</name>
</gene>
<dbReference type="Proteomes" id="UP001500736">
    <property type="component" value="Unassembled WGS sequence"/>
</dbReference>
<dbReference type="RefSeq" id="WP_343797179.1">
    <property type="nucleotide sequence ID" value="NZ_BAAAGF010000002.1"/>
</dbReference>
<feature type="transmembrane region" description="Helical" evidence="1">
    <location>
        <begin position="199"/>
        <end position="221"/>
    </location>
</feature>
<sequence length="314" mass="35386">MELYKSRGFGEFFQDTFAFLKQSGKHLFKQFFIVNGIFLIILMVLGYFFSKFYTDIVFGGLMSNNPSVVDDYMNENMGIFIVLIILFCTVGLIAGVVSYSFVPIYLKLYSERGGSNFETRDIVDLYKKHIGKIFIFLVCAILVSIPLMIVCGVAMFLLVITIIGMLLLPLVIGFVALFYQSTLIEYIEDKKGIWECFGYAWTLISSKFWAAIGSVGIFFLMSYIVQNIIALIPYIFGMASLFTTIEQGDTMNNPQEIAGTMTVMMIAIFLLTFLVSSILNVIVQLNQGIVFYSLKEDNENINTKSIIDQIGSGE</sequence>
<reference evidence="2 3" key="1">
    <citation type="journal article" date="2019" name="Int. J. Syst. Evol. Microbiol.">
        <title>The Global Catalogue of Microorganisms (GCM) 10K type strain sequencing project: providing services to taxonomists for standard genome sequencing and annotation.</title>
        <authorList>
            <consortium name="The Broad Institute Genomics Platform"/>
            <consortium name="The Broad Institute Genome Sequencing Center for Infectious Disease"/>
            <person name="Wu L."/>
            <person name="Ma J."/>
        </authorList>
    </citation>
    <scope>NUCLEOTIDE SEQUENCE [LARGE SCALE GENOMIC DNA]</scope>
    <source>
        <strain evidence="2 3">JCM 15976</strain>
    </source>
</reference>
<feature type="transmembrane region" description="Helical" evidence="1">
    <location>
        <begin position="227"/>
        <end position="245"/>
    </location>
</feature>